<name>A0A198URB3_MORCA</name>
<keyword evidence="9" id="KW-0997">Cell inner membrane</keyword>
<sequence>MPKHSPAPNTAPKNGGFFDRLWQGFLTTVGTERFFHIFSPWVKYLAAIAAVLLGVGLVWALGFAPPDYLQGNSYRIIFIHVPAASLAMSIYFALSVLGVIFLVWKIKTANIVAQAIAPIGFIFCVISLLTGSIWAKPTWGTYWVWDARLTSMLILAFLYAGVIALFSAFENSSNRGKAAAILSIVGAVNLPIIKYSVEWWNTLHQGATFTVTNAPKMSASMWVPLLIMILGMYFMVAAIAIYRANSLILAREANKAWVMRLINQNQQVNQRQEGV</sequence>
<evidence type="ECO:0000256" key="4">
    <source>
        <dbReference type="ARBA" id="ARBA00016463"/>
    </source>
</evidence>
<dbReference type="GO" id="GO:0017004">
    <property type="term" value="P:cytochrome complex assembly"/>
    <property type="evidence" value="ECO:0007669"/>
    <property type="project" value="UniProtKB-KW"/>
</dbReference>
<dbReference type="GO" id="GO:0020037">
    <property type="term" value="F:heme binding"/>
    <property type="evidence" value="ECO:0007669"/>
    <property type="project" value="InterPro"/>
</dbReference>
<evidence type="ECO:0000259" key="10">
    <source>
        <dbReference type="Pfam" id="PF01578"/>
    </source>
</evidence>
<dbReference type="Pfam" id="PF01578">
    <property type="entry name" value="Cytochrom_C_asm"/>
    <property type="match status" value="1"/>
</dbReference>
<dbReference type="GO" id="GO:0005886">
    <property type="term" value="C:plasma membrane"/>
    <property type="evidence" value="ECO:0007669"/>
    <property type="project" value="UniProtKB-SubCell"/>
</dbReference>
<comment type="function">
    <text evidence="1 9">Required for the export of heme to the periplasm for the biogenesis of c-type cytochromes.</text>
</comment>
<evidence type="ECO:0000256" key="8">
    <source>
        <dbReference type="ARBA" id="ARBA00023136"/>
    </source>
</evidence>
<keyword evidence="7 9" id="KW-1133">Transmembrane helix</keyword>
<organism evidence="11 12">
    <name type="scientific">Moraxella catarrhalis</name>
    <name type="common">Branhamella catarrhalis</name>
    <dbReference type="NCBI Taxonomy" id="480"/>
    <lineage>
        <taxon>Bacteria</taxon>
        <taxon>Pseudomonadati</taxon>
        <taxon>Pseudomonadota</taxon>
        <taxon>Gammaproteobacteria</taxon>
        <taxon>Moraxellales</taxon>
        <taxon>Moraxellaceae</taxon>
        <taxon>Moraxella</taxon>
    </lineage>
</organism>
<dbReference type="EMBL" id="LXHC01000005">
    <property type="protein sequence ID" value="OAU97802.1"/>
    <property type="molecule type" value="Genomic_DNA"/>
</dbReference>
<comment type="caution">
    <text evidence="11">The sequence shown here is derived from an EMBL/GenBank/DDBJ whole genome shotgun (WGS) entry which is preliminary data.</text>
</comment>
<keyword evidence="12" id="KW-1185">Reference proteome</keyword>
<accession>A0A198URB3</accession>
<evidence type="ECO:0000313" key="12">
    <source>
        <dbReference type="Proteomes" id="UP000078228"/>
    </source>
</evidence>
<evidence type="ECO:0000256" key="6">
    <source>
        <dbReference type="ARBA" id="ARBA00022748"/>
    </source>
</evidence>
<dbReference type="AlphaFoldDB" id="A0A198URB3"/>
<evidence type="ECO:0000256" key="2">
    <source>
        <dbReference type="ARBA" id="ARBA00004141"/>
    </source>
</evidence>
<keyword evidence="9" id="KW-0813">Transport</keyword>
<keyword evidence="9" id="KW-1003">Cell membrane</keyword>
<feature type="transmembrane region" description="Helical" evidence="9">
    <location>
        <begin position="76"/>
        <end position="104"/>
    </location>
</feature>
<dbReference type="PANTHER" id="PTHR30071">
    <property type="entry name" value="HEME EXPORTER PROTEIN C"/>
    <property type="match status" value="1"/>
</dbReference>
<keyword evidence="8 9" id="KW-0472">Membrane</keyword>
<feature type="transmembrane region" description="Helical" evidence="9">
    <location>
        <begin position="178"/>
        <end position="197"/>
    </location>
</feature>
<dbReference type="InterPro" id="IPR003557">
    <property type="entry name" value="Cyt_c_biogenesis_CcmC"/>
</dbReference>
<dbReference type="Proteomes" id="UP000078228">
    <property type="component" value="Unassembled WGS sequence"/>
</dbReference>
<feature type="transmembrane region" description="Helical" evidence="9">
    <location>
        <begin position="111"/>
        <end position="135"/>
    </location>
</feature>
<feature type="transmembrane region" description="Helical" evidence="9">
    <location>
        <begin position="217"/>
        <end position="242"/>
    </location>
</feature>
<proteinExistence type="inferred from homology"/>
<dbReference type="GO" id="GO:0016829">
    <property type="term" value="F:lyase activity"/>
    <property type="evidence" value="ECO:0007669"/>
    <property type="project" value="UniProtKB-KW"/>
</dbReference>
<feature type="transmembrane region" description="Helical" evidence="9">
    <location>
        <begin position="41"/>
        <end position="64"/>
    </location>
</feature>
<dbReference type="eggNOG" id="COG0755">
    <property type="taxonomic scope" value="Bacteria"/>
</dbReference>
<evidence type="ECO:0000256" key="5">
    <source>
        <dbReference type="ARBA" id="ARBA00022692"/>
    </source>
</evidence>
<keyword evidence="5 9" id="KW-0812">Transmembrane</keyword>
<reference evidence="11 12" key="1">
    <citation type="journal article" date="2016" name="Genome Biol. Evol.">
        <title>Comparative Genomic Analyses of the Moraxella catarrhalis Serosensitive and Seroresistant Lineages Demonstrate Their Independent Evolution.</title>
        <authorList>
            <person name="Earl J.P."/>
            <person name="de Vries S.P."/>
            <person name="Ahmed A."/>
            <person name="Powell E."/>
            <person name="Schultz M.P."/>
            <person name="Hermans P.W."/>
            <person name="Hill D.J."/>
            <person name="Zhou Z."/>
            <person name="Constantinidou C.I."/>
            <person name="Hu F.Z."/>
            <person name="Bootsma H.J."/>
            <person name="Ehrlich G.D."/>
        </authorList>
    </citation>
    <scope>NUCLEOTIDE SEQUENCE [LARGE SCALE GENOMIC DNA]</scope>
    <source>
        <strain evidence="11 12">Z7542</strain>
    </source>
</reference>
<dbReference type="InterPro" id="IPR002541">
    <property type="entry name" value="Cyt_c_assembly"/>
</dbReference>
<dbReference type="PRINTS" id="PR01386">
    <property type="entry name" value="CCMCBIOGNSIS"/>
</dbReference>
<gene>
    <name evidence="9" type="primary">ccmC</name>
    <name evidence="11" type="ORF">AO384_0488</name>
</gene>
<dbReference type="InterPro" id="IPR045062">
    <property type="entry name" value="Cyt_c_biogenesis_CcsA/CcmC"/>
</dbReference>
<evidence type="ECO:0000256" key="9">
    <source>
        <dbReference type="RuleBase" id="RU364092"/>
    </source>
</evidence>
<evidence type="ECO:0000256" key="1">
    <source>
        <dbReference type="ARBA" id="ARBA00002442"/>
    </source>
</evidence>
<feature type="domain" description="Cytochrome c assembly protein" evidence="10">
    <location>
        <begin position="47"/>
        <end position="204"/>
    </location>
</feature>
<dbReference type="RefSeq" id="WP_064611661.1">
    <property type="nucleotide sequence ID" value="NZ_LXHB01000117.1"/>
</dbReference>
<dbReference type="PATRIC" id="fig|480.237.peg.642"/>
<keyword evidence="6 9" id="KW-0201">Cytochrome c-type biogenesis</keyword>
<dbReference type="OrthoDB" id="9778550at2"/>
<dbReference type="GO" id="GO:0015232">
    <property type="term" value="F:heme transmembrane transporter activity"/>
    <property type="evidence" value="ECO:0007669"/>
    <property type="project" value="InterPro"/>
</dbReference>
<keyword evidence="11" id="KW-0456">Lyase</keyword>
<protein>
    <recommendedName>
        <fullName evidence="4 9">Heme exporter protein C</fullName>
    </recommendedName>
    <alternativeName>
        <fullName evidence="9">Cytochrome c-type biogenesis protein</fullName>
    </alternativeName>
</protein>
<dbReference type="PANTHER" id="PTHR30071:SF1">
    <property type="entry name" value="CYTOCHROME B_B6 PROTEIN-RELATED"/>
    <property type="match status" value="1"/>
</dbReference>
<evidence type="ECO:0000256" key="3">
    <source>
        <dbReference type="ARBA" id="ARBA00005840"/>
    </source>
</evidence>
<feature type="transmembrane region" description="Helical" evidence="9">
    <location>
        <begin position="147"/>
        <end position="166"/>
    </location>
</feature>
<dbReference type="NCBIfam" id="TIGR01191">
    <property type="entry name" value="ccmC"/>
    <property type="match status" value="1"/>
</dbReference>
<comment type="subcellular location">
    <subcellularLocation>
        <location evidence="9">Cell inner membrane</location>
    </subcellularLocation>
    <subcellularLocation>
        <location evidence="2">Membrane</location>
        <topology evidence="2">Multi-pass membrane protein</topology>
    </subcellularLocation>
</comment>
<evidence type="ECO:0000313" key="11">
    <source>
        <dbReference type="EMBL" id="OAU97802.1"/>
    </source>
</evidence>
<comment type="similarity">
    <text evidence="3 9">Belongs to the CcmC/CycZ/HelC family.</text>
</comment>
<evidence type="ECO:0000256" key="7">
    <source>
        <dbReference type="ARBA" id="ARBA00022989"/>
    </source>
</evidence>